<accession>A0A7J7KHD9</accession>
<dbReference type="AlphaFoldDB" id="A0A7J7KHD9"/>
<proteinExistence type="predicted"/>
<keyword evidence="2" id="KW-1185">Reference proteome</keyword>
<name>A0A7J7KHD9_BUGNE</name>
<evidence type="ECO:0000313" key="1">
    <source>
        <dbReference type="EMBL" id="KAF6038090.1"/>
    </source>
</evidence>
<organism evidence="1 2">
    <name type="scientific">Bugula neritina</name>
    <name type="common">Brown bryozoan</name>
    <name type="synonym">Sertularia neritina</name>
    <dbReference type="NCBI Taxonomy" id="10212"/>
    <lineage>
        <taxon>Eukaryota</taxon>
        <taxon>Metazoa</taxon>
        <taxon>Spiralia</taxon>
        <taxon>Lophotrochozoa</taxon>
        <taxon>Bryozoa</taxon>
        <taxon>Gymnolaemata</taxon>
        <taxon>Cheilostomatida</taxon>
        <taxon>Flustrina</taxon>
        <taxon>Buguloidea</taxon>
        <taxon>Bugulidae</taxon>
        <taxon>Bugula</taxon>
    </lineage>
</organism>
<evidence type="ECO:0000313" key="2">
    <source>
        <dbReference type="Proteomes" id="UP000593567"/>
    </source>
</evidence>
<gene>
    <name evidence="1" type="ORF">EB796_003605</name>
</gene>
<reference evidence="1" key="1">
    <citation type="submission" date="2020-06" db="EMBL/GenBank/DDBJ databases">
        <title>Draft genome of Bugula neritina, a colonial animal packing powerful symbionts and potential medicines.</title>
        <authorList>
            <person name="Rayko M."/>
        </authorList>
    </citation>
    <scope>NUCLEOTIDE SEQUENCE [LARGE SCALE GENOMIC DNA]</scope>
    <source>
        <strain evidence="1">Kwan_BN1</strain>
    </source>
</reference>
<dbReference type="Proteomes" id="UP000593567">
    <property type="component" value="Unassembled WGS sequence"/>
</dbReference>
<protein>
    <submittedName>
        <fullName evidence="1">Uncharacterized protein</fullName>
    </submittedName>
</protein>
<sequence>MYNQVTLDSTHAHTQCRSNSMTTTFILSTMPCLMMSRFLQLTSCCKHLTSCCKYLTSCCKYLTSCCKYLTSCCKYLTS</sequence>
<comment type="caution">
    <text evidence="1">The sequence shown here is derived from an EMBL/GenBank/DDBJ whole genome shotgun (WGS) entry which is preliminary data.</text>
</comment>
<dbReference type="EMBL" id="VXIV02000472">
    <property type="protein sequence ID" value="KAF6038090.1"/>
    <property type="molecule type" value="Genomic_DNA"/>
</dbReference>